<keyword evidence="1" id="KW-1133">Transmembrane helix</keyword>
<feature type="transmembrane region" description="Helical" evidence="1">
    <location>
        <begin position="34"/>
        <end position="53"/>
    </location>
</feature>
<evidence type="ECO:0000313" key="2">
    <source>
        <dbReference type="EMBL" id="MDZ5473652.1"/>
    </source>
</evidence>
<dbReference type="EMBL" id="JAXOFX010000015">
    <property type="protein sequence ID" value="MDZ5473652.1"/>
    <property type="molecule type" value="Genomic_DNA"/>
</dbReference>
<sequence>MIIGILICTIGIIPMVLAASTSKMFKGSELSTALFIYMVLIGLWQVMIGILYFKELMDEKWILFIFKLLRFAPTYSVLVVFLLTYTIIKNNPLISEKSIFLK</sequence>
<protein>
    <submittedName>
        <fullName evidence="2">Uncharacterized protein</fullName>
    </submittedName>
</protein>
<evidence type="ECO:0000256" key="1">
    <source>
        <dbReference type="SAM" id="Phobius"/>
    </source>
</evidence>
<keyword evidence="1" id="KW-0812">Transmembrane</keyword>
<reference evidence="2 3" key="1">
    <citation type="submission" date="2023-11" db="EMBL/GenBank/DDBJ databases">
        <title>Bacillus jintuensis, isolated from a mudflat on the Beibu Gulf coast.</title>
        <authorList>
            <person name="Li M."/>
        </authorList>
    </citation>
    <scope>NUCLEOTIDE SEQUENCE [LARGE SCALE GENOMIC DNA]</scope>
    <source>
        <strain evidence="2 3">31A1R</strain>
    </source>
</reference>
<evidence type="ECO:0000313" key="3">
    <source>
        <dbReference type="Proteomes" id="UP001290455"/>
    </source>
</evidence>
<name>A0ABU5J2K3_9BACI</name>
<organism evidence="2 3">
    <name type="scientific">Robertmurraya mangrovi</name>
    <dbReference type="NCBI Taxonomy" id="3098077"/>
    <lineage>
        <taxon>Bacteria</taxon>
        <taxon>Bacillati</taxon>
        <taxon>Bacillota</taxon>
        <taxon>Bacilli</taxon>
        <taxon>Bacillales</taxon>
        <taxon>Bacillaceae</taxon>
        <taxon>Robertmurraya</taxon>
    </lineage>
</organism>
<keyword evidence="3" id="KW-1185">Reference proteome</keyword>
<feature type="transmembrane region" description="Helical" evidence="1">
    <location>
        <begin position="65"/>
        <end position="88"/>
    </location>
</feature>
<comment type="caution">
    <text evidence="2">The sequence shown here is derived from an EMBL/GenBank/DDBJ whole genome shotgun (WGS) entry which is preliminary data.</text>
</comment>
<dbReference type="Proteomes" id="UP001290455">
    <property type="component" value="Unassembled WGS sequence"/>
</dbReference>
<keyword evidence="1" id="KW-0472">Membrane</keyword>
<gene>
    <name evidence="2" type="ORF">SM124_18200</name>
</gene>
<proteinExistence type="predicted"/>
<accession>A0ABU5J2K3</accession>
<dbReference type="RefSeq" id="WP_322447944.1">
    <property type="nucleotide sequence ID" value="NZ_JAXOFX010000015.1"/>
</dbReference>